<evidence type="ECO:0000313" key="14">
    <source>
        <dbReference type="Proteomes" id="UP000199446"/>
    </source>
</evidence>
<dbReference type="CDD" id="cd00082">
    <property type="entry name" value="HisKA"/>
    <property type="match status" value="1"/>
</dbReference>
<dbReference type="PRINTS" id="PR00344">
    <property type="entry name" value="BCTRLSENSOR"/>
</dbReference>
<comment type="catalytic activity">
    <reaction evidence="1">
        <text>ATP + protein L-histidine = ADP + protein N-phospho-L-histidine.</text>
        <dbReference type="EC" id="2.7.13.3"/>
    </reaction>
</comment>
<organism evidence="13 14">
    <name type="scientific">Thermus arciformis</name>
    <dbReference type="NCBI Taxonomy" id="482827"/>
    <lineage>
        <taxon>Bacteria</taxon>
        <taxon>Thermotogati</taxon>
        <taxon>Deinococcota</taxon>
        <taxon>Deinococci</taxon>
        <taxon>Thermales</taxon>
        <taxon>Thermaceae</taxon>
        <taxon>Thermus</taxon>
    </lineage>
</organism>
<evidence type="ECO:0000259" key="12">
    <source>
        <dbReference type="PROSITE" id="PS50885"/>
    </source>
</evidence>
<dbReference type="InterPro" id="IPR036890">
    <property type="entry name" value="HATPase_C_sf"/>
</dbReference>
<evidence type="ECO:0000256" key="9">
    <source>
        <dbReference type="ARBA" id="ARBA00023012"/>
    </source>
</evidence>
<keyword evidence="10" id="KW-0472">Membrane</keyword>
<dbReference type="SMART" id="SM00388">
    <property type="entry name" value="HisKA"/>
    <property type="match status" value="1"/>
</dbReference>
<dbReference type="InterPro" id="IPR004358">
    <property type="entry name" value="Sig_transdc_His_kin-like_C"/>
</dbReference>
<keyword evidence="14" id="KW-1185">Reference proteome</keyword>
<protein>
    <recommendedName>
        <fullName evidence="3">histidine kinase</fullName>
        <ecNumber evidence="3">2.7.13.3</ecNumber>
    </recommendedName>
</protein>
<dbReference type="Pfam" id="PF00672">
    <property type="entry name" value="HAMP"/>
    <property type="match status" value="1"/>
</dbReference>
<evidence type="ECO:0000256" key="4">
    <source>
        <dbReference type="ARBA" id="ARBA00022553"/>
    </source>
</evidence>
<evidence type="ECO:0000256" key="7">
    <source>
        <dbReference type="ARBA" id="ARBA00022777"/>
    </source>
</evidence>
<sequence>MSLRRRLALAFLLLASLVGALEALMGYWSFRNLVERDIQGDLVEVTERVRRALELTPSGPRLARGEIFGSHYVFGFRLLDGGEVVLEGGFAPREGEAWRTWKTVWQGYTLEVSLRVEEYRRALAAYLRAMVLPLAPLVGLAGLFGLFLAYRLTRPLALLGQALDHLSRLRFPQPLPEPPERELARVVKAFNRMARAVEMALERERAFTRHASHELRTPLAILQTQVEALKGGYLPPERALPEMERALSRAKATLAGLLDLARLQGDLTPLELGGFLRARLPRDVVARLPGTPVWVLGHEGLLERVLENLLDNAWLHGKPPVEVGLEAEGEEVRLWVRDHGPGVPEGLLPRLGEPFLPEAKGTGLGLSLVRQVAAWLGGGVRWENAAPGLRAVVILPRWRHVDEA</sequence>
<dbReference type="SMART" id="SM00304">
    <property type="entry name" value="HAMP"/>
    <property type="match status" value="1"/>
</dbReference>
<evidence type="ECO:0000313" key="13">
    <source>
        <dbReference type="EMBL" id="SDF48835.1"/>
    </source>
</evidence>
<evidence type="ECO:0000256" key="1">
    <source>
        <dbReference type="ARBA" id="ARBA00000085"/>
    </source>
</evidence>
<keyword evidence="9" id="KW-0902">Two-component regulatory system</keyword>
<dbReference type="Pfam" id="PF00512">
    <property type="entry name" value="HisKA"/>
    <property type="match status" value="1"/>
</dbReference>
<dbReference type="Gene3D" id="3.30.565.10">
    <property type="entry name" value="Histidine kinase-like ATPase, C-terminal domain"/>
    <property type="match status" value="1"/>
</dbReference>
<evidence type="ECO:0000256" key="2">
    <source>
        <dbReference type="ARBA" id="ARBA00004370"/>
    </source>
</evidence>
<reference evidence="14" key="1">
    <citation type="submission" date="2016-10" db="EMBL/GenBank/DDBJ databases">
        <authorList>
            <person name="Varghese N."/>
            <person name="Submissions S."/>
        </authorList>
    </citation>
    <scope>NUCLEOTIDE SEQUENCE [LARGE SCALE GENOMIC DNA]</scope>
    <source>
        <strain evidence="14">CGMCC 1.6992</strain>
    </source>
</reference>
<dbReference type="SUPFAM" id="SSF47384">
    <property type="entry name" value="Homodimeric domain of signal transducing histidine kinase"/>
    <property type="match status" value="1"/>
</dbReference>
<dbReference type="GO" id="GO:0000155">
    <property type="term" value="F:phosphorelay sensor kinase activity"/>
    <property type="evidence" value="ECO:0007669"/>
    <property type="project" value="InterPro"/>
</dbReference>
<dbReference type="Proteomes" id="UP000199446">
    <property type="component" value="Unassembled WGS sequence"/>
</dbReference>
<keyword evidence="6" id="KW-0812">Transmembrane</keyword>
<keyword evidence="8" id="KW-1133">Transmembrane helix</keyword>
<keyword evidence="7 13" id="KW-0418">Kinase</keyword>
<dbReference type="InterPro" id="IPR005467">
    <property type="entry name" value="His_kinase_dom"/>
</dbReference>
<dbReference type="OrthoDB" id="29845at2"/>
<dbReference type="Gene3D" id="1.10.287.130">
    <property type="match status" value="1"/>
</dbReference>
<dbReference type="PROSITE" id="PS50885">
    <property type="entry name" value="HAMP"/>
    <property type="match status" value="1"/>
</dbReference>
<dbReference type="Pfam" id="PF02518">
    <property type="entry name" value="HATPase_c"/>
    <property type="match status" value="1"/>
</dbReference>
<evidence type="ECO:0000256" key="10">
    <source>
        <dbReference type="ARBA" id="ARBA00023136"/>
    </source>
</evidence>
<dbReference type="InterPro" id="IPR050428">
    <property type="entry name" value="TCS_sensor_his_kinase"/>
</dbReference>
<dbReference type="Gene3D" id="6.10.340.10">
    <property type="match status" value="1"/>
</dbReference>
<evidence type="ECO:0000256" key="6">
    <source>
        <dbReference type="ARBA" id="ARBA00022692"/>
    </source>
</evidence>
<proteinExistence type="predicted"/>
<name>A0A1G7LH87_9DEIN</name>
<dbReference type="EMBL" id="FNBC01000066">
    <property type="protein sequence ID" value="SDF48835.1"/>
    <property type="molecule type" value="Genomic_DNA"/>
</dbReference>
<dbReference type="SUPFAM" id="SSF55874">
    <property type="entry name" value="ATPase domain of HSP90 chaperone/DNA topoisomerase II/histidine kinase"/>
    <property type="match status" value="1"/>
</dbReference>
<keyword evidence="5" id="KW-0808">Transferase</keyword>
<evidence type="ECO:0000256" key="8">
    <source>
        <dbReference type="ARBA" id="ARBA00022989"/>
    </source>
</evidence>
<dbReference type="InterPro" id="IPR003660">
    <property type="entry name" value="HAMP_dom"/>
</dbReference>
<dbReference type="CDD" id="cd06225">
    <property type="entry name" value="HAMP"/>
    <property type="match status" value="1"/>
</dbReference>
<dbReference type="EC" id="2.7.13.3" evidence="3"/>
<dbReference type="InterPro" id="IPR003594">
    <property type="entry name" value="HATPase_dom"/>
</dbReference>
<dbReference type="InterPro" id="IPR036097">
    <property type="entry name" value="HisK_dim/P_sf"/>
</dbReference>
<keyword evidence="4" id="KW-0597">Phosphoprotein</keyword>
<dbReference type="STRING" id="482827.SAMN04488243_1664"/>
<dbReference type="PROSITE" id="PS50109">
    <property type="entry name" value="HIS_KIN"/>
    <property type="match status" value="1"/>
</dbReference>
<dbReference type="PANTHER" id="PTHR45436:SF5">
    <property type="entry name" value="SENSOR HISTIDINE KINASE TRCS"/>
    <property type="match status" value="1"/>
</dbReference>
<feature type="domain" description="HAMP" evidence="12">
    <location>
        <begin position="150"/>
        <end position="202"/>
    </location>
</feature>
<evidence type="ECO:0000256" key="5">
    <source>
        <dbReference type="ARBA" id="ARBA00022679"/>
    </source>
</evidence>
<evidence type="ECO:0000256" key="3">
    <source>
        <dbReference type="ARBA" id="ARBA00012438"/>
    </source>
</evidence>
<dbReference type="AlphaFoldDB" id="A0A1G7LH87"/>
<dbReference type="InterPro" id="IPR003661">
    <property type="entry name" value="HisK_dim/P_dom"/>
</dbReference>
<comment type="subcellular location">
    <subcellularLocation>
        <location evidence="2">Membrane</location>
    </subcellularLocation>
</comment>
<accession>A0A1G7LH87</accession>
<gene>
    <name evidence="13" type="ORF">SAMN04488243_1664</name>
</gene>
<dbReference type="PANTHER" id="PTHR45436">
    <property type="entry name" value="SENSOR HISTIDINE KINASE YKOH"/>
    <property type="match status" value="1"/>
</dbReference>
<dbReference type="SMART" id="SM00387">
    <property type="entry name" value="HATPase_c"/>
    <property type="match status" value="1"/>
</dbReference>
<dbReference type="GO" id="GO:0016020">
    <property type="term" value="C:membrane"/>
    <property type="evidence" value="ECO:0007669"/>
    <property type="project" value="UniProtKB-SubCell"/>
</dbReference>
<feature type="domain" description="Histidine kinase" evidence="11">
    <location>
        <begin position="210"/>
        <end position="399"/>
    </location>
</feature>
<dbReference type="RefSeq" id="WP_093008711.1">
    <property type="nucleotide sequence ID" value="NZ_FNBC01000066.1"/>
</dbReference>
<evidence type="ECO:0000259" key="11">
    <source>
        <dbReference type="PROSITE" id="PS50109"/>
    </source>
</evidence>